<reference evidence="1" key="1">
    <citation type="journal article" date="2014" name="Nat. Commun.">
        <title>The tobacco genome sequence and its comparison with those of tomato and potato.</title>
        <authorList>
            <person name="Sierro N."/>
            <person name="Battey J.N."/>
            <person name="Ouadi S."/>
            <person name="Bakaher N."/>
            <person name="Bovet L."/>
            <person name="Willig A."/>
            <person name="Goepfert S."/>
            <person name="Peitsch M.C."/>
            <person name="Ivanov N.V."/>
        </authorList>
    </citation>
    <scope>NUCLEOTIDE SEQUENCE [LARGE SCALE GENOMIC DNA]</scope>
</reference>
<keyword evidence="1" id="KW-1185">Reference proteome</keyword>
<proteinExistence type="predicted"/>
<reference evidence="2" key="2">
    <citation type="submission" date="2025-08" db="UniProtKB">
        <authorList>
            <consortium name="RefSeq"/>
        </authorList>
    </citation>
    <scope>IDENTIFICATION</scope>
    <source>
        <tissue evidence="2">Leaf</tissue>
    </source>
</reference>
<dbReference type="STRING" id="4097.A0A1S4CJR2"/>
<gene>
    <name evidence="2" type="primary">LOC107819831</name>
</gene>
<dbReference type="PaxDb" id="4097-A0A1S4CJR2"/>
<evidence type="ECO:0000313" key="1">
    <source>
        <dbReference type="Proteomes" id="UP000790787"/>
    </source>
</evidence>
<protein>
    <submittedName>
        <fullName evidence="2">Uncharacterized protein LOC107819831</fullName>
    </submittedName>
</protein>
<name>A0A1S4CJR2_TOBAC</name>
<accession>A0A1S4CJR2</accession>
<sequence>MLSRRLTQWSKEDIGDVFDQVQYWKNKMQDLEKSDLNNSNDHSRIELNKGQVEYIRWMGMQDAILRQKAKVNWFEEGGANTKYFHSTIRDRRRRLQIHRIKDHRGQWIKGDSNIGKAAVHHFQQFFNIKHHFKDQDIINCIPQCINDDDNETLTAIPDIEEIRDVVFNISPTSAAGPDGYNGKFFQTCWDIIKD</sequence>
<dbReference type="RefSeq" id="XP_016501467.1">
    <property type="nucleotide sequence ID" value="XM_016645981.1"/>
</dbReference>
<dbReference type="AlphaFoldDB" id="A0A1S4CJR2"/>
<evidence type="ECO:0000313" key="2">
    <source>
        <dbReference type="RefSeq" id="XP_016501467.1"/>
    </source>
</evidence>
<dbReference type="OrthoDB" id="1303672at2759"/>
<dbReference type="OMA" id="IPQCIND"/>
<dbReference type="KEGG" id="nta:107819831"/>
<dbReference type="Proteomes" id="UP000790787">
    <property type="component" value="Chromosome 12"/>
</dbReference>
<organism evidence="1 2">
    <name type="scientific">Nicotiana tabacum</name>
    <name type="common">Common tobacco</name>
    <dbReference type="NCBI Taxonomy" id="4097"/>
    <lineage>
        <taxon>Eukaryota</taxon>
        <taxon>Viridiplantae</taxon>
        <taxon>Streptophyta</taxon>
        <taxon>Embryophyta</taxon>
        <taxon>Tracheophyta</taxon>
        <taxon>Spermatophyta</taxon>
        <taxon>Magnoliopsida</taxon>
        <taxon>eudicotyledons</taxon>
        <taxon>Gunneridae</taxon>
        <taxon>Pentapetalae</taxon>
        <taxon>asterids</taxon>
        <taxon>lamiids</taxon>
        <taxon>Solanales</taxon>
        <taxon>Solanaceae</taxon>
        <taxon>Nicotianoideae</taxon>
        <taxon>Nicotianeae</taxon>
        <taxon>Nicotiana</taxon>
    </lineage>
</organism>
<dbReference type="GeneID" id="107819831"/>